<keyword evidence="1" id="KW-0812">Transmembrane</keyword>
<evidence type="ECO:0000256" key="1">
    <source>
        <dbReference type="SAM" id="Phobius"/>
    </source>
</evidence>
<organism evidence="2">
    <name type="scientific">Siphoviridae sp. ctMOb8</name>
    <dbReference type="NCBI Taxonomy" id="2825460"/>
    <lineage>
        <taxon>Viruses</taxon>
        <taxon>Duplodnaviria</taxon>
        <taxon>Heunggongvirae</taxon>
        <taxon>Uroviricota</taxon>
        <taxon>Caudoviricetes</taxon>
    </lineage>
</organism>
<evidence type="ECO:0000313" key="2">
    <source>
        <dbReference type="EMBL" id="DAE12122.1"/>
    </source>
</evidence>
<proteinExistence type="predicted"/>
<name>A0A8S5PZ02_9CAUD</name>
<reference evidence="2" key="1">
    <citation type="journal article" date="2021" name="Proc. Natl. Acad. Sci. U.S.A.">
        <title>A Catalog of Tens of Thousands of Viruses from Human Metagenomes Reveals Hidden Associations with Chronic Diseases.</title>
        <authorList>
            <person name="Tisza M.J."/>
            <person name="Buck C.B."/>
        </authorList>
    </citation>
    <scope>NUCLEOTIDE SEQUENCE</scope>
    <source>
        <strain evidence="2">CtMOb8</strain>
    </source>
</reference>
<accession>A0A8S5PZ02</accession>
<keyword evidence="1" id="KW-0472">Membrane</keyword>
<sequence length="91" mass="9620">MKTTAAPQIITAAAVVRALAQSLTLAAVYGAQRTAAALKAARRATIAARAWLRASHDFYAQDGDPIRCTGWQFVGYNIAAAVVAVLLSIKY</sequence>
<protein>
    <submittedName>
        <fullName evidence="2">Uncharacterized protein</fullName>
    </submittedName>
</protein>
<keyword evidence="1" id="KW-1133">Transmembrane helix</keyword>
<feature type="transmembrane region" description="Helical" evidence="1">
    <location>
        <begin position="70"/>
        <end position="89"/>
    </location>
</feature>
<dbReference type="EMBL" id="BK015544">
    <property type="protein sequence ID" value="DAE12122.1"/>
    <property type="molecule type" value="Genomic_DNA"/>
</dbReference>